<dbReference type="GO" id="GO:0016787">
    <property type="term" value="F:hydrolase activity"/>
    <property type="evidence" value="ECO:0007669"/>
    <property type="project" value="UniProtKB-KW"/>
</dbReference>
<keyword evidence="1" id="KW-0378">Hydrolase</keyword>
<dbReference type="SMART" id="SM00855">
    <property type="entry name" value="PGAM"/>
    <property type="match status" value="1"/>
</dbReference>
<organism evidence="2">
    <name type="scientific">OCS116 cluster bacterium</name>
    <dbReference type="NCBI Taxonomy" id="2030921"/>
    <lineage>
        <taxon>Bacteria</taxon>
        <taxon>Pseudomonadati</taxon>
        <taxon>Pseudomonadota</taxon>
        <taxon>Alphaproteobacteria</taxon>
        <taxon>OCS116 cluster</taxon>
    </lineage>
</organism>
<reference evidence="2" key="2">
    <citation type="journal article" date="2018" name="ISME J.">
        <title>A dynamic microbial community with high functional redundancy inhabits the cold, oxic subseafloor aquifer.</title>
        <authorList>
            <person name="Tully B.J."/>
            <person name="Wheat C.G."/>
            <person name="Glazer B.T."/>
            <person name="Huber J.A."/>
        </authorList>
    </citation>
    <scope>NUCLEOTIDE SEQUENCE</scope>
    <source>
        <strain evidence="2">NORP83</strain>
    </source>
</reference>
<dbReference type="Gene3D" id="3.40.50.1240">
    <property type="entry name" value="Phosphoglycerate mutase-like"/>
    <property type="match status" value="1"/>
</dbReference>
<dbReference type="Pfam" id="PF00300">
    <property type="entry name" value="His_Phos_1"/>
    <property type="match status" value="1"/>
</dbReference>
<evidence type="ECO:0000313" key="2">
    <source>
        <dbReference type="EMBL" id="PCJ02470.1"/>
    </source>
</evidence>
<evidence type="ECO:0008006" key="3">
    <source>
        <dbReference type="Google" id="ProtNLM"/>
    </source>
</evidence>
<comment type="caution">
    <text evidence="2">The sequence shown here is derived from an EMBL/GenBank/DDBJ whole genome shotgun (WGS) entry which is preliminary data.</text>
</comment>
<dbReference type="PANTHER" id="PTHR20935:SF0">
    <property type="entry name" value="SERINE_THREONINE-PROTEIN PHOSPHATASE PGAM5, MITOCHONDRIAL"/>
    <property type="match status" value="1"/>
</dbReference>
<accession>A0A2A4Z6R3</accession>
<dbReference type="SUPFAM" id="SSF53254">
    <property type="entry name" value="Phosphoglycerate mutase-like"/>
    <property type="match status" value="1"/>
</dbReference>
<dbReference type="EMBL" id="NVUS01000004">
    <property type="protein sequence ID" value="PCJ02470.1"/>
    <property type="molecule type" value="Genomic_DNA"/>
</dbReference>
<sequence>MQEILLVRHGQASYGAADYDNLSELGQQQSFWLGAHLQQLGFTPSLAIDGTLKRHVQTLDQVAKSLPIRARTNDKAFTEINISAIFSSYRDKYDDLPAFEQDRKLLNAALRMVLTAWFEARIDTGDETWQDYVTRISRGLDRLESQGKNILLITSGGAIAAAVGAALNLDAAAQVAIFTKLHNSSVTKLIRTKTGLELHSLNNVAHLETANRQGALTYV</sequence>
<evidence type="ECO:0000256" key="1">
    <source>
        <dbReference type="ARBA" id="ARBA00022801"/>
    </source>
</evidence>
<name>A0A2A4Z6R3_9PROT</name>
<proteinExistence type="predicted"/>
<gene>
    <name evidence="2" type="ORF">COB13_04555</name>
</gene>
<dbReference type="PANTHER" id="PTHR20935">
    <property type="entry name" value="PHOSPHOGLYCERATE MUTASE-RELATED"/>
    <property type="match status" value="1"/>
</dbReference>
<dbReference type="InterPro" id="IPR029033">
    <property type="entry name" value="His_PPase_superfam"/>
</dbReference>
<reference key="1">
    <citation type="submission" date="2017-08" db="EMBL/GenBank/DDBJ databases">
        <title>A dynamic microbial community with high functional redundancy inhabits the cold, oxic subseafloor aquifer.</title>
        <authorList>
            <person name="Tully B.J."/>
            <person name="Wheat C.G."/>
            <person name="Glazer B.T."/>
            <person name="Huber J.A."/>
        </authorList>
    </citation>
    <scope>NUCLEOTIDE SEQUENCE [LARGE SCALE GENOMIC DNA]</scope>
</reference>
<dbReference type="InterPro" id="IPR013078">
    <property type="entry name" value="His_Pase_superF_clade-1"/>
</dbReference>
<dbReference type="InterPro" id="IPR051021">
    <property type="entry name" value="Mito_Ser/Thr_phosphatase"/>
</dbReference>
<dbReference type="AlphaFoldDB" id="A0A2A4Z6R3"/>
<protein>
    <recommendedName>
        <fullName evidence="3">Histidine phosphatase family protein</fullName>
    </recommendedName>
</protein>